<dbReference type="PROSITE" id="PS51720">
    <property type="entry name" value="G_AIG1"/>
    <property type="match status" value="1"/>
</dbReference>
<keyword evidence="3" id="KW-0342">GTP-binding</keyword>
<dbReference type="Gene3D" id="3.40.50.300">
    <property type="entry name" value="P-loop containing nucleotide triphosphate hydrolases"/>
    <property type="match status" value="1"/>
</dbReference>
<evidence type="ECO:0000256" key="1">
    <source>
        <dbReference type="ARBA" id="ARBA00008535"/>
    </source>
</evidence>
<organism evidence="5 6">
    <name type="scientific">Paramormyrops kingsleyae</name>
    <dbReference type="NCBI Taxonomy" id="1676925"/>
    <lineage>
        <taxon>Eukaryota</taxon>
        <taxon>Metazoa</taxon>
        <taxon>Chordata</taxon>
        <taxon>Craniata</taxon>
        <taxon>Vertebrata</taxon>
        <taxon>Euteleostomi</taxon>
        <taxon>Actinopterygii</taxon>
        <taxon>Neopterygii</taxon>
        <taxon>Teleostei</taxon>
        <taxon>Osteoglossocephala</taxon>
        <taxon>Osteoglossomorpha</taxon>
        <taxon>Osteoglossiformes</taxon>
        <taxon>Mormyridae</taxon>
        <taxon>Paramormyrops</taxon>
    </lineage>
</organism>
<evidence type="ECO:0000256" key="3">
    <source>
        <dbReference type="ARBA" id="ARBA00023134"/>
    </source>
</evidence>
<evidence type="ECO:0000256" key="2">
    <source>
        <dbReference type="ARBA" id="ARBA00022741"/>
    </source>
</evidence>
<dbReference type="AlphaFoldDB" id="A0A3B3SRL9"/>
<name>A0A3B3SRL9_9TELE</name>
<comment type="similarity">
    <text evidence="1">Belongs to the TRAFAC class TrmE-Era-EngA-EngB-Septin-like GTPase superfamily. AIG1/Toc34/Toc159-like paraseptin GTPase family. IAN subfamily.</text>
</comment>
<dbReference type="Pfam" id="PF04548">
    <property type="entry name" value="AIG1"/>
    <property type="match status" value="1"/>
</dbReference>
<dbReference type="GeneTree" id="ENSGT00530000069080"/>
<dbReference type="Ensembl" id="ENSPKIT00000013594.1">
    <property type="protein sequence ID" value="ENSPKIP00000032721.1"/>
    <property type="gene ID" value="ENSPKIG00000012707.1"/>
</dbReference>
<keyword evidence="6" id="KW-1185">Reference proteome</keyword>
<evidence type="ECO:0000259" key="4">
    <source>
        <dbReference type="PROSITE" id="PS51720"/>
    </source>
</evidence>
<dbReference type="PANTHER" id="PTHR10903">
    <property type="entry name" value="GTPASE, IMAP FAMILY MEMBER-RELATED"/>
    <property type="match status" value="1"/>
</dbReference>
<dbReference type="InterPro" id="IPR006703">
    <property type="entry name" value="G_AIG1"/>
</dbReference>
<evidence type="ECO:0000313" key="6">
    <source>
        <dbReference type="Proteomes" id="UP000261540"/>
    </source>
</evidence>
<dbReference type="SUPFAM" id="SSF52540">
    <property type="entry name" value="P-loop containing nucleoside triphosphate hydrolases"/>
    <property type="match status" value="1"/>
</dbReference>
<dbReference type="OrthoDB" id="8954335at2759"/>
<protein>
    <submittedName>
        <fullName evidence="5">GIMAP family P-loop NTPase domain containing 1</fullName>
    </submittedName>
</protein>
<dbReference type="STRING" id="1676925.ENSPKIP00000032721"/>
<dbReference type="InterPro" id="IPR045058">
    <property type="entry name" value="GIMA/IAN/Toc"/>
</dbReference>
<dbReference type="Proteomes" id="UP000261540">
    <property type="component" value="Unplaced"/>
</dbReference>
<evidence type="ECO:0000313" key="5">
    <source>
        <dbReference type="Ensembl" id="ENSPKIP00000032721.1"/>
    </source>
</evidence>
<dbReference type="PANTHER" id="PTHR10903:SF103">
    <property type="entry name" value="GTPASE IMAP FAMILY MEMBER GIMD1"/>
    <property type="match status" value="1"/>
</dbReference>
<feature type="domain" description="AIG1-type G" evidence="4">
    <location>
        <begin position="14"/>
        <end position="224"/>
    </location>
</feature>
<keyword evidence="2" id="KW-0547">Nucleotide-binding</keyword>
<sequence length="224" mass="24440">MSCPSPSSGAGCTDLRLNVLLLGGPQSGKSATGNTLLGSRDFPSRLSPGAVTTECRLRRQVMPAFLRRQGRQAALHLSVLDTPAYPNLLLSPEEVKHTVAHAVEQGFKGGPHVLLLVLRADTPPCDAAGQLTHFAEDLFGPEWRGHTLLALSHGDRVDQAHLGSTEYLMQASGAFQALLETVERRHHFVDNSATWLRTEGRPLLEKLVLLTRKNKYRGLQLKSV</sequence>
<reference evidence="5" key="2">
    <citation type="submission" date="2025-09" db="UniProtKB">
        <authorList>
            <consortium name="Ensembl"/>
        </authorList>
    </citation>
    <scope>IDENTIFICATION</scope>
</reference>
<proteinExistence type="inferred from homology"/>
<reference evidence="5" key="1">
    <citation type="submission" date="2025-08" db="UniProtKB">
        <authorList>
            <consortium name="Ensembl"/>
        </authorList>
    </citation>
    <scope>IDENTIFICATION</scope>
</reference>
<accession>A0A3B3SRL9</accession>
<dbReference type="InterPro" id="IPR027417">
    <property type="entry name" value="P-loop_NTPase"/>
</dbReference>
<dbReference type="GO" id="GO:0005525">
    <property type="term" value="F:GTP binding"/>
    <property type="evidence" value="ECO:0007669"/>
    <property type="project" value="UniProtKB-KW"/>
</dbReference>